<sequence length="768" mass="82153">MSAAPIVAENSRGRITNGSAVHSRQSVRLSNEFHPSVATAHEQAFRYEITAAVTTAIQKNPMAACFRASAPTRHPTSTTTGRSMTTALRKRGQRAWQRAMRAGGPFAPGSIIGAVAAQNHRLSIQTSGGAGMHGAEAHAPCNNMHPSPSPSFHSIAAGASLATSSVCGTLETAPSEAGPDLSCVSQAASEASSYHSTYETLPPRTSGTSRSSSSSTPHLAKQSYSRLSGMDSHRSEGGGNPKPPPSPHVYMAGSSGSDRGPFSHSSHPAVEAFRAGQLGLGFSGGGFLFPWHCLDLHDLVAELLQFADDCRTNGTAGRLRFVIEHFMTKALPADAHLRCSGKTHIQLTRVFPYLKVMTISEYHSKEDLVSAIATSCHIPAYNDGSLVCRYRGGLYIDGGVLRHIPAPPKVAFSAGVSCVPLKFLDKLPGANRFSILRSLAISPDMFQDFPYEWQQLANLVLVPAADPVLLSMIEHGKRDAHTWAATCGLEAYLAGTLFVPQELGSGLQQQYSAGRNSSHNPQTEATYSNMHSSRSSTKPSSRHQHDEELRYAKINKRSSPPVGGHMNHDEESRIDDCRMTRGYGDYKHSANAAKRGSSAAGRKGQRRRKAAQEVDEVQDSPSDTEREGDEIEDQHCDVASKMGTTPKIEIMITGKAPVVQSGVWDSVAHAFRTHIVVPTGSNLGSVAAVIGSNKVEKREGLISNEEHQRKAAVPLSSGVPKDGDGDPSPPTSIKQQPSSVIRESRSVTIRIRGQGGLPDTLVTVEVPL</sequence>
<evidence type="ECO:0008006" key="4">
    <source>
        <dbReference type="Google" id="ProtNLM"/>
    </source>
</evidence>
<evidence type="ECO:0000256" key="1">
    <source>
        <dbReference type="SAM" id="MobiDB-lite"/>
    </source>
</evidence>
<dbReference type="OrthoDB" id="197155at2759"/>
<dbReference type="InterPro" id="IPR033562">
    <property type="entry name" value="PLPL"/>
</dbReference>
<organism evidence="2 3">
    <name type="scientific">Chlamydomonas eustigma</name>
    <dbReference type="NCBI Taxonomy" id="1157962"/>
    <lineage>
        <taxon>Eukaryota</taxon>
        <taxon>Viridiplantae</taxon>
        <taxon>Chlorophyta</taxon>
        <taxon>core chlorophytes</taxon>
        <taxon>Chlorophyceae</taxon>
        <taxon>CS clade</taxon>
        <taxon>Chlamydomonadales</taxon>
        <taxon>Chlamydomonadaceae</taxon>
        <taxon>Chlamydomonas</taxon>
    </lineage>
</organism>
<keyword evidence="3" id="KW-1185">Reference proteome</keyword>
<feature type="compositionally biased region" description="Low complexity" evidence="1">
    <location>
        <begin position="202"/>
        <end position="217"/>
    </location>
</feature>
<feature type="compositionally biased region" description="Polar residues" evidence="1">
    <location>
        <begin position="731"/>
        <end position="741"/>
    </location>
</feature>
<feature type="region of interest" description="Disordered" evidence="1">
    <location>
        <begin position="701"/>
        <end position="741"/>
    </location>
</feature>
<dbReference type="SUPFAM" id="SSF52151">
    <property type="entry name" value="FabD/lysophospholipase-like"/>
    <property type="match status" value="1"/>
</dbReference>
<dbReference type="GO" id="GO:0004806">
    <property type="term" value="F:triacylglycerol lipase activity"/>
    <property type="evidence" value="ECO:0007669"/>
    <property type="project" value="TreeGrafter"/>
</dbReference>
<accession>A0A250XMR2</accession>
<dbReference type="EMBL" id="BEGY01000122">
    <property type="protein sequence ID" value="GAX84313.1"/>
    <property type="molecule type" value="Genomic_DNA"/>
</dbReference>
<dbReference type="GO" id="GO:0016020">
    <property type="term" value="C:membrane"/>
    <property type="evidence" value="ECO:0007669"/>
    <property type="project" value="TreeGrafter"/>
</dbReference>
<feature type="region of interest" description="Disordered" evidence="1">
    <location>
        <begin position="127"/>
        <end position="154"/>
    </location>
</feature>
<feature type="region of interest" description="Disordered" evidence="1">
    <location>
        <begin position="194"/>
        <end position="266"/>
    </location>
</feature>
<evidence type="ECO:0000313" key="2">
    <source>
        <dbReference type="EMBL" id="GAX84313.1"/>
    </source>
</evidence>
<dbReference type="AlphaFoldDB" id="A0A250XMR2"/>
<dbReference type="PANTHER" id="PTHR12406:SF7">
    <property type="entry name" value="PATATIN-LIKE PHOSPHOLIPASE DOMAIN-CONTAINING PROTEIN 4"/>
    <property type="match status" value="1"/>
</dbReference>
<dbReference type="Proteomes" id="UP000232323">
    <property type="component" value="Unassembled WGS sequence"/>
</dbReference>
<dbReference type="STRING" id="1157962.A0A250XMR2"/>
<dbReference type="GO" id="GO:0005811">
    <property type="term" value="C:lipid droplet"/>
    <property type="evidence" value="ECO:0007669"/>
    <property type="project" value="TreeGrafter"/>
</dbReference>
<gene>
    <name evidence="2" type="ORF">CEUSTIGMA_g11735.t1</name>
</gene>
<name>A0A250XMR2_9CHLO</name>
<feature type="region of interest" description="Disordered" evidence="1">
    <location>
        <begin position="509"/>
        <end position="637"/>
    </location>
</feature>
<dbReference type="GO" id="GO:0019433">
    <property type="term" value="P:triglyceride catabolic process"/>
    <property type="evidence" value="ECO:0007669"/>
    <property type="project" value="TreeGrafter"/>
</dbReference>
<dbReference type="InterPro" id="IPR016035">
    <property type="entry name" value="Acyl_Trfase/lysoPLipase"/>
</dbReference>
<protein>
    <recommendedName>
        <fullName evidence="4">PNPLA domain-containing protein</fullName>
    </recommendedName>
</protein>
<feature type="compositionally biased region" description="Polar residues" evidence="1">
    <location>
        <begin position="509"/>
        <end position="531"/>
    </location>
</feature>
<reference evidence="2 3" key="1">
    <citation type="submission" date="2017-08" db="EMBL/GenBank/DDBJ databases">
        <title>Acidophilic green algal genome provides insights into adaptation to an acidic environment.</title>
        <authorList>
            <person name="Hirooka S."/>
            <person name="Hirose Y."/>
            <person name="Kanesaki Y."/>
            <person name="Higuchi S."/>
            <person name="Fujiwara T."/>
            <person name="Onuma R."/>
            <person name="Era A."/>
            <person name="Ohbayashi R."/>
            <person name="Uzuka A."/>
            <person name="Nozaki H."/>
            <person name="Yoshikawa H."/>
            <person name="Miyagishima S.Y."/>
        </authorList>
    </citation>
    <scope>NUCLEOTIDE SEQUENCE [LARGE SCALE GENOMIC DNA]</scope>
    <source>
        <strain evidence="2 3">NIES-2499</strain>
    </source>
</reference>
<comment type="caution">
    <text evidence="2">The sequence shown here is derived from an EMBL/GenBank/DDBJ whole genome shotgun (WGS) entry which is preliminary data.</text>
</comment>
<evidence type="ECO:0000313" key="3">
    <source>
        <dbReference type="Proteomes" id="UP000232323"/>
    </source>
</evidence>
<proteinExistence type="predicted"/>
<feature type="compositionally biased region" description="Basic and acidic residues" evidence="1">
    <location>
        <begin position="566"/>
        <end position="588"/>
    </location>
</feature>
<dbReference type="GO" id="GO:0005737">
    <property type="term" value="C:cytoplasm"/>
    <property type="evidence" value="ECO:0007669"/>
    <property type="project" value="TreeGrafter"/>
</dbReference>
<dbReference type="PANTHER" id="PTHR12406">
    <property type="entry name" value="CALCIUM-INDEPENDENT PHOSPHOLIPASE A2 IPLA2 -RELATED"/>
    <property type="match status" value="1"/>
</dbReference>
<dbReference type="GO" id="GO:0055088">
    <property type="term" value="P:lipid homeostasis"/>
    <property type="evidence" value="ECO:0007669"/>
    <property type="project" value="TreeGrafter"/>
</dbReference>